<keyword evidence="1" id="KW-0472">Membrane</keyword>
<name>A0ABW1NL32_9ACTN</name>
<dbReference type="RefSeq" id="WP_380756741.1">
    <property type="nucleotide sequence ID" value="NZ_JBHSRF010000037.1"/>
</dbReference>
<reference evidence="3" key="1">
    <citation type="journal article" date="2019" name="Int. J. Syst. Evol. Microbiol.">
        <title>The Global Catalogue of Microorganisms (GCM) 10K type strain sequencing project: providing services to taxonomists for standard genome sequencing and annotation.</title>
        <authorList>
            <consortium name="The Broad Institute Genomics Platform"/>
            <consortium name="The Broad Institute Genome Sequencing Center for Infectious Disease"/>
            <person name="Wu L."/>
            <person name="Ma J."/>
        </authorList>
    </citation>
    <scope>NUCLEOTIDE SEQUENCE [LARGE SCALE GENOMIC DNA]</scope>
    <source>
        <strain evidence="3">JCM 30346</strain>
    </source>
</reference>
<gene>
    <name evidence="2" type="ORF">ACFP1K_23130</name>
</gene>
<keyword evidence="1" id="KW-1133">Transmembrane helix</keyword>
<evidence type="ECO:0000256" key="1">
    <source>
        <dbReference type="SAM" id="Phobius"/>
    </source>
</evidence>
<accession>A0ABW1NL32</accession>
<proteinExistence type="predicted"/>
<keyword evidence="3" id="KW-1185">Reference proteome</keyword>
<sequence>MDGALPPGAAFALMILTRGLVFGAALVALGLVWASPAARRDGAPAPEAPQDAGVSP</sequence>
<keyword evidence="1" id="KW-0812">Transmembrane</keyword>
<evidence type="ECO:0000313" key="3">
    <source>
        <dbReference type="Proteomes" id="UP001596137"/>
    </source>
</evidence>
<comment type="caution">
    <text evidence="2">The sequence shown here is derived from an EMBL/GenBank/DDBJ whole genome shotgun (WGS) entry which is preliminary data.</text>
</comment>
<dbReference type="Proteomes" id="UP001596137">
    <property type="component" value="Unassembled WGS sequence"/>
</dbReference>
<organism evidence="2 3">
    <name type="scientific">Sphaerisporangium aureirubrum</name>
    <dbReference type="NCBI Taxonomy" id="1544736"/>
    <lineage>
        <taxon>Bacteria</taxon>
        <taxon>Bacillati</taxon>
        <taxon>Actinomycetota</taxon>
        <taxon>Actinomycetes</taxon>
        <taxon>Streptosporangiales</taxon>
        <taxon>Streptosporangiaceae</taxon>
        <taxon>Sphaerisporangium</taxon>
    </lineage>
</organism>
<evidence type="ECO:0000313" key="2">
    <source>
        <dbReference type="EMBL" id="MFC6084073.1"/>
    </source>
</evidence>
<dbReference type="EMBL" id="JBHSRF010000037">
    <property type="protein sequence ID" value="MFC6084073.1"/>
    <property type="molecule type" value="Genomic_DNA"/>
</dbReference>
<protein>
    <submittedName>
        <fullName evidence="2">Uncharacterized protein</fullName>
    </submittedName>
</protein>
<feature type="transmembrane region" description="Helical" evidence="1">
    <location>
        <begin position="12"/>
        <end position="34"/>
    </location>
</feature>